<comment type="caution">
    <text evidence="6">The sequence shown here is derived from an EMBL/GenBank/DDBJ whole genome shotgun (WGS) entry which is preliminary data.</text>
</comment>
<accession>A0AA38I9W6</accession>
<evidence type="ECO:0000313" key="7">
    <source>
        <dbReference type="Proteomes" id="UP001168821"/>
    </source>
</evidence>
<name>A0AA38I9W6_9CUCU</name>
<keyword evidence="2 5" id="KW-0812">Transmembrane</keyword>
<sequence>MMVDQIQRRSLAGNIAIAFFAISFILITIAFATPNWLDSDYRTIGAKLDHLGLWTHCFRSPVDPYDFRDPRYVVNCRWIYEPFTTRYDQIRYFLVPSFMVATQSFFTLCFISVLVSAIVTLSHFWCCSPNMKQSFLLTQMNAYILLGGGLCGGIAVIVFASLAIKSGWMPGPPGFLGWSFALACVGVIACLVASVLFWTDWTVQRRSRGRLMWPQARFELERPRA</sequence>
<keyword evidence="4 5" id="KW-0472">Membrane</keyword>
<proteinExistence type="predicted"/>
<evidence type="ECO:0000313" key="6">
    <source>
        <dbReference type="EMBL" id="KAJ3653698.1"/>
    </source>
</evidence>
<dbReference type="GO" id="GO:0005918">
    <property type="term" value="C:septate junction"/>
    <property type="evidence" value="ECO:0007669"/>
    <property type="project" value="TreeGrafter"/>
</dbReference>
<keyword evidence="7" id="KW-1185">Reference proteome</keyword>
<feature type="transmembrane region" description="Helical" evidence="5">
    <location>
        <begin position="98"/>
        <end position="121"/>
    </location>
</feature>
<dbReference type="Gene3D" id="1.20.140.150">
    <property type="match status" value="1"/>
</dbReference>
<dbReference type="EMBL" id="JALNTZ010000004">
    <property type="protein sequence ID" value="KAJ3653698.1"/>
    <property type="molecule type" value="Genomic_DNA"/>
</dbReference>
<dbReference type="GO" id="GO:0016020">
    <property type="term" value="C:membrane"/>
    <property type="evidence" value="ECO:0007669"/>
    <property type="project" value="UniProtKB-SubCell"/>
</dbReference>
<feature type="transmembrane region" description="Helical" evidence="5">
    <location>
        <begin position="142"/>
        <end position="164"/>
    </location>
</feature>
<gene>
    <name evidence="6" type="ORF">Zmor_012936</name>
</gene>
<reference evidence="6" key="1">
    <citation type="journal article" date="2023" name="G3 (Bethesda)">
        <title>Whole genome assemblies of Zophobas morio and Tenebrio molitor.</title>
        <authorList>
            <person name="Kaur S."/>
            <person name="Stinson S.A."/>
            <person name="diCenzo G.C."/>
        </authorList>
    </citation>
    <scope>NUCLEOTIDE SEQUENCE</scope>
    <source>
        <strain evidence="6">QUZm001</strain>
    </source>
</reference>
<dbReference type="PANTHER" id="PTHR21284">
    <property type="entry name" value="EG:80H7.2 PROTEIN"/>
    <property type="match status" value="1"/>
</dbReference>
<comment type="subcellular location">
    <subcellularLocation>
        <location evidence="1">Membrane</location>
        <topology evidence="1">Multi-pass membrane protein</topology>
    </subcellularLocation>
</comment>
<feature type="transmembrane region" description="Helical" evidence="5">
    <location>
        <begin position="12"/>
        <end position="32"/>
    </location>
</feature>
<evidence type="ECO:0000256" key="4">
    <source>
        <dbReference type="ARBA" id="ARBA00023136"/>
    </source>
</evidence>
<evidence type="ECO:0000256" key="5">
    <source>
        <dbReference type="SAM" id="Phobius"/>
    </source>
</evidence>
<protein>
    <submittedName>
        <fullName evidence="6">Uncharacterized protein</fullName>
    </submittedName>
</protein>
<evidence type="ECO:0000256" key="2">
    <source>
        <dbReference type="ARBA" id="ARBA00022692"/>
    </source>
</evidence>
<feature type="transmembrane region" description="Helical" evidence="5">
    <location>
        <begin position="176"/>
        <end position="198"/>
    </location>
</feature>
<dbReference type="InterPro" id="IPR004031">
    <property type="entry name" value="PMP22/EMP/MP20/Claudin"/>
</dbReference>
<dbReference type="Proteomes" id="UP001168821">
    <property type="component" value="Unassembled WGS sequence"/>
</dbReference>
<dbReference type="GO" id="GO:0019991">
    <property type="term" value="P:septate junction assembly"/>
    <property type="evidence" value="ECO:0007669"/>
    <property type="project" value="TreeGrafter"/>
</dbReference>
<evidence type="ECO:0000256" key="1">
    <source>
        <dbReference type="ARBA" id="ARBA00004141"/>
    </source>
</evidence>
<dbReference type="PANTHER" id="PTHR21284:SF6">
    <property type="entry name" value="SINUOUS"/>
    <property type="match status" value="1"/>
</dbReference>
<dbReference type="AlphaFoldDB" id="A0AA38I9W6"/>
<organism evidence="6 7">
    <name type="scientific">Zophobas morio</name>
    <dbReference type="NCBI Taxonomy" id="2755281"/>
    <lineage>
        <taxon>Eukaryota</taxon>
        <taxon>Metazoa</taxon>
        <taxon>Ecdysozoa</taxon>
        <taxon>Arthropoda</taxon>
        <taxon>Hexapoda</taxon>
        <taxon>Insecta</taxon>
        <taxon>Pterygota</taxon>
        <taxon>Neoptera</taxon>
        <taxon>Endopterygota</taxon>
        <taxon>Coleoptera</taxon>
        <taxon>Polyphaga</taxon>
        <taxon>Cucujiformia</taxon>
        <taxon>Tenebrionidae</taxon>
        <taxon>Zophobas</taxon>
    </lineage>
</organism>
<keyword evidence="3 5" id="KW-1133">Transmembrane helix</keyword>
<dbReference type="Pfam" id="PF13903">
    <property type="entry name" value="Claudin_2"/>
    <property type="match status" value="1"/>
</dbReference>
<dbReference type="GO" id="GO:0035151">
    <property type="term" value="P:regulation of tube size, open tracheal system"/>
    <property type="evidence" value="ECO:0007669"/>
    <property type="project" value="TreeGrafter"/>
</dbReference>
<evidence type="ECO:0000256" key="3">
    <source>
        <dbReference type="ARBA" id="ARBA00022989"/>
    </source>
</evidence>